<reference evidence="2" key="2">
    <citation type="submission" date="2009-11" db="EMBL/GenBank/DDBJ databases">
        <title>The Genome Sequence of Allomyces macrogynus strain ATCC 38327.</title>
        <authorList>
            <consortium name="The Broad Institute Genome Sequencing Platform"/>
            <person name="Russ C."/>
            <person name="Cuomo C."/>
            <person name="Shea T."/>
            <person name="Young S.K."/>
            <person name="Zeng Q."/>
            <person name="Koehrsen M."/>
            <person name="Haas B."/>
            <person name="Borodovsky M."/>
            <person name="Guigo R."/>
            <person name="Alvarado L."/>
            <person name="Berlin A."/>
            <person name="Borenstein D."/>
            <person name="Chen Z."/>
            <person name="Engels R."/>
            <person name="Freedman E."/>
            <person name="Gellesch M."/>
            <person name="Goldberg J."/>
            <person name="Griggs A."/>
            <person name="Gujja S."/>
            <person name="Heiman D."/>
            <person name="Hepburn T."/>
            <person name="Howarth C."/>
            <person name="Jen D."/>
            <person name="Larson L."/>
            <person name="Lewis B."/>
            <person name="Mehta T."/>
            <person name="Park D."/>
            <person name="Pearson M."/>
            <person name="Roberts A."/>
            <person name="Saif S."/>
            <person name="Shenoy N."/>
            <person name="Sisk P."/>
            <person name="Stolte C."/>
            <person name="Sykes S."/>
            <person name="Walk T."/>
            <person name="White J."/>
            <person name="Yandava C."/>
            <person name="Burger G."/>
            <person name="Gray M.W."/>
            <person name="Holland P.W.H."/>
            <person name="King N."/>
            <person name="Lang F.B.F."/>
            <person name="Roger A.J."/>
            <person name="Ruiz-Trillo I."/>
            <person name="Lander E."/>
            <person name="Nusbaum C."/>
        </authorList>
    </citation>
    <scope>NUCLEOTIDE SEQUENCE [LARGE SCALE GENOMIC DNA]</scope>
    <source>
        <strain evidence="2">ATCC 38327</strain>
    </source>
</reference>
<proteinExistence type="predicted"/>
<dbReference type="AlphaFoldDB" id="A0A0L0T8N8"/>
<accession>A0A0L0T8N8</accession>
<sequence>MRNMHQITSVGAFLYANEYMEFDFEIGYGADDLREAAGAQANEILAYMTTQATDGKSWDTRVTKEVAISGNAWHDLTMDLDLSTDGTRQFIVTWYIDGRQVMQSRQKWGPDQMKGGAFSNELSLENLWWMGAGENVPEWPDYNPNARAARVVFDRYVYTANTSGKPLGAPGLIDGAFPPTPANV</sequence>
<gene>
    <name evidence="1" type="ORF">AMAG_15316</name>
</gene>
<dbReference type="Proteomes" id="UP000054350">
    <property type="component" value="Unassembled WGS sequence"/>
</dbReference>
<evidence type="ECO:0000313" key="1">
    <source>
        <dbReference type="EMBL" id="KNE71061.1"/>
    </source>
</evidence>
<dbReference type="OrthoDB" id="2128708at2759"/>
<reference evidence="1 2" key="1">
    <citation type="submission" date="2009-11" db="EMBL/GenBank/DDBJ databases">
        <title>Annotation of Allomyces macrogynus ATCC 38327.</title>
        <authorList>
            <consortium name="The Broad Institute Genome Sequencing Platform"/>
            <person name="Russ C."/>
            <person name="Cuomo C."/>
            <person name="Burger G."/>
            <person name="Gray M.W."/>
            <person name="Holland P.W.H."/>
            <person name="King N."/>
            <person name="Lang F.B.F."/>
            <person name="Roger A.J."/>
            <person name="Ruiz-Trillo I."/>
            <person name="Young S.K."/>
            <person name="Zeng Q."/>
            <person name="Gargeya S."/>
            <person name="Fitzgerald M."/>
            <person name="Haas B."/>
            <person name="Abouelleil A."/>
            <person name="Alvarado L."/>
            <person name="Arachchi H.M."/>
            <person name="Berlin A."/>
            <person name="Chapman S.B."/>
            <person name="Gearin G."/>
            <person name="Goldberg J."/>
            <person name="Griggs A."/>
            <person name="Gujja S."/>
            <person name="Hansen M."/>
            <person name="Heiman D."/>
            <person name="Howarth C."/>
            <person name="Larimer J."/>
            <person name="Lui A."/>
            <person name="MacDonald P.J.P."/>
            <person name="McCowen C."/>
            <person name="Montmayeur A."/>
            <person name="Murphy C."/>
            <person name="Neiman D."/>
            <person name="Pearson M."/>
            <person name="Priest M."/>
            <person name="Roberts A."/>
            <person name="Saif S."/>
            <person name="Shea T."/>
            <person name="Sisk P."/>
            <person name="Stolte C."/>
            <person name="Sykes S."/>
            <person name="Wortman J."/>
            <person name="Nusbaum C."/>
            <person name="Birren B."/>
        </authorList>
    </citation>
    <scope>NUCLEOTIDE SEQUENCE [LARGE SCALE GENOMIC DNA]</scope>
    <source>
        <strain evidence="1 2">ATCC 38327</strain>
    </source>
</reference>
<dbReference type="EMBL" id="GG745369">
    <property type="protein sequence ID" value="KNE71061.1"/>
    <property type="molecule type" value="Genomic_DNA"/>
</dbReference>
<organism evidence="1 2">
    <name type="scientific">Allomyces macrogynus (strain ATCC 38327)</name>
    <name type="common">Allomyces javanicus var. macrogynus</name>
    <dbReference type="NCBI Taxonomy" id="578462"/>
    <lineage>
        <taxon>Eukaryota</taxon>
        <taxon>Fungi</taxon>
        <taxon>Fungi incertae sedis</taxon>
        <taxon>Blastocladiomycota</taxon>
        <taxon>Blastocladiomycetes</taxon>
        <taxon>Blastocladiales</taxon>
        <taxon>Blastocladiaceae</taxon>
        <taxon>Allomyces</taxon>
    </lineage>
</organism>
<protein>
    <recommendedName>
        <fullName evidence="3">GH16 domain-containing protein</fullName>
    </recommendedName>
</protein>
<evidence type="ECO:0000313" key="2">
    <source>
        <dbReference type="Proteomes" id="UP000054350"/>
    </source>
</evidence>
<name>A0A0L0T8N8_ALLM3</name>
<keyword evidence="2" id="KW-1185">Reference proteome</keyword>
<dbReference type="VEuPathDB" id="FungiDB:AMAG_15316"/>
<evidence type="ECO:0008006" key="3">
    <source>
        <dbReference type="Google" id="ProtNLM"/>
    </source>
</evidence>